<evidence type="ECO:0000313" key="2">
    <source>
        <dbReference type="EMBL" id="DAD39446.1"/>
    </source>
</evidence>
<evidence type="ECO:0000256" key="1">
    <source>
        <dbReference type="SAM" id="MobiDB-lite"/>
    </source>
</evidence>
<accession>A0A822Z8P8</accession>
<evidence type="ECO:0000313" key="3">
    <source>
        <dbReference type="Proteomes" id="UP000607653"/>
    </source>
</evidence>
<feature type="region of interest" description="Disordered" evidence="1">
    <location>
        <begin position="49"/>
        <end position="93"/>
    </location>
</feature>
<feature type="compositionally biased region" description="Basic and acidic residues" evidence="1">
    <location>
        <begin position="49"/>
        <end position="59"/>
    </location>
</feature>
<dbReference type="EMBL" id="DUZY01000005">
    <property type="protein sequence ID" value="DAD39446.1"/>
    <property type="molecule type" value="Genomic_DNA"/>
</dbReference>
<reference evidence="2 3" key="1">
    <citation type="journal article" date="2020" name="Mol. Biol. Evol.">
        <title>Distinct Expression and Methylation Patterns for Genes with Different Fates following a Single Whole-Genome Duplication in Flowering Plants.</title>
        <authorList>
            <person name="Shi T."/>
            <person name="Rahmani R.S."/>
            <person name="Gugger P.F."/>
            <person name="Wang M."/>
            <person name="Li H."/>
            <person name="Zhang Y."/>
            <person name="Li Z."/>
            <person name="Wang Q."/>
            <person name="Van de Peer Y."/>
            <person name="Marchal K."/>
            <person name="Chen J."/>
        </authorList>
    </citation>
    <scope>NUCLEOTIDE SEQUENCE [LARGE SCALE GENOMIC DNA]</scope>
    <source>
        <tissue evidence="2">Leaf</tissue>
    </source>
</reference>
<protein>
    <submittedName>
        <fullName evidence="2">Uncharacterized protein</fullName>
    </submittedName>
</protein>
<keyword evidence="3" id="KW-1185">Reference proteome</keyword>
<name>A0A822Z8P8_NELNU</name>
<proteinExistence type="predicted"/>
<sequence>MELDLRLGDASSAFAFADKSHKVSAKGLGFCMGLGVGIVNSREDKKLEADERDSALRDADEIEEEKQDSTDPAVQLDLLPPGPIPHNPPSSSQLCFPWPTKSGIPNAAKRPLISPLLFCYICSVRCLHVLFSLLLASRLLCLFSLTDHH</sequence>
<organism evidence="2 3">
    <name type="scientific">Nelumbo nucifera</name>
    <name type="common">Sacred lotus</name>
    <dbReference type="NCBI Taxonomy" id="4432"/>
    <lineage>
        <taxon>Eukaryota</taxon>
        <taxon>Viridiplantae</taxon>
        <taxon>Streptophyta</taxon>
        <taxon>Embryophyta</taxon>
        <taxon>Tracheophyta</taxon>
        <taxon>Spermatophyta</taxon>
        <taxon>Magnoliopsida</taxon>
        <taxon>Proteales</taxon>
        <taxon>Nelumbonaceae</taxon>
        <taxon>Nelumbo</taxon>
    </lineage>
</organism>
<dbReference type="Proteomes" id="UP000607653">
    <property type="component" value="Unassembled WGS sequence"/>
</dbReference>
<dbReference type="AlphaFoldDB" id="A0A822Z8P8"/>
<comment type="caution">
    <text evidence="2">The sequence shown here is derived from an EMBL/GenBank/DDBJ whole genome shotgun (WGS) entry which is preliminary data.</text>
</comment>
<gene>
    <name evidence="2" type="ORF">HUJ06_013769</name>
</gene>